<name>A0A097ATC6_THEKI</name>
<dbReference type="STRING" id="2325.TKV_c19160"/>
<keyword evidence="1" id="KW-0472">Membrane</keyword>
<proteinExistence type="predicted"/>
<keyword evidence="3" id="KW-1185">Reference proteome</keyword>
<dbReference type="AlphaFoldDB" id="A0A097ATC6"/>
<keyword evidence="1" id="KW-1133">Transmembrane helix</keyword>
<dbReference type="EMBL" id="CP009170">
    <property type="protein sequence ID" value="AIS53063.1"/>
    <property type="molecule type" value="Genomic_DNA"/>
</dbReference>
<evidence type="ECO:0000313" key="2">
    <source>
        <dbReference type="EMBL" id="AIS53063.1"/>
    </source>
</evidence>
<keyword evidence="1" id="KW-0812">Transmembrane</keyword>
<feature type="transmembrane region" description="Helical" evidence="1">
    <location>
        <begin position="35"/>
        <end position="56"/>
    </location>
</feature>
<dbReference type="KEGG" id="tki:TKV_c19160"/>
<organism evidence="2 3">
    <name type="scientific">Thermoanaerobacter kivui</name>
    <name type="common">Acetogenium kivui</name>
    <dbReference type="NCBI Taxonomy" id="2325"/>
    <lineage>
        <taxon>Bacteria</taxon>
        <taxon>Bacillati</taxon>
        <taxon>Bacillota</taxon>
        <taxon>Clostridia</taxon>
        <taxon>Thermoanaerobacterales</taxon>
        <taxon>Thermoanaerobacteraceae</taxon>
        <taxon>Thermoanaerobacter</taxon>
    </lineage>
</organism>
<protein>
    <submittedName>
        <fullName evidence="2">Uncharacterized protein</fullName>
    </submittedName>
</protein>
<sequence>MLDKLIQSLITGVIYIVFMLLLDKNTKEKFKNKQYKSIIIEFSLFTSVYFVIFALLSKIL</sequence>
<dbReference type="Proteomes" id="UP000029669">
    <property type="component" value="Chromosome"/>
</dbReference>
<gene>
    <name evidence="2" type="ORF">TKV_c19160</name>
</gene>
<feature type="transmembrane region" description="Helical" evidence="1">
    <location>
        <begin position="6"/>
        <end position="23"/>
    </location>
</feature>
<evidence type="ECO:0000256" key="1">
    <source>
        <dbReference type="SAM" id="Phobius"/>
    </source>
</evidence>
<reference evidence="3" key="1">
    <citation type="journal article" date="2015" name="Genome Announc.">
        <title>Whole-Genome Sequences of 80 Environmental and Clinical Isolates of Burkholderia pseudomallei.</title>
        <authorList>
            <person name="Johnson S.L."/>
            <person name="Baker A.L."/>
            <person name="Chain P.S."/>
            <person name="Currie B.J."/>
            <person name="Daligault H.E."/>
            <person name="Davenport K.W."/>
            <person name="Davis C.B."/>
            <person name="Inglis T.J."/>
            <person name="Kaestli M."/>
            <person name="Koren S."/>
            <person name="Mayo M."/>
            <person name="Merritt A.J."/>
            <person name="Price E.P."/>
            <person name="Sarovich D.S."/>
            <person name="Warner J."/>
            <person name="Rosovitz M.J."/>
        </authorList>
    </citation>
    <scope>NUCLEOTIDE SEQUENCE [LARGE SCALE GENOMIC DNA]</scope>
    <source>
        <strain evidence="3">DSM 2030</strain>
    </source>
</reference>
<evidence type="ECO:0000313" key="3">
    <source>
        <dbReference type="Proteomes" id="UP000029669"/>
    </source>
</evidence>
<dbReference type="HOGENOM" id="CLU_2940324_0_0_9"/>
<accession>A0A097ATC6</accession>
<dbReference type="RefSeq" id="WP_049685705.1">
    <property type="nucleotide sequence ID" value="NZ_CP009170.1"/>
</dbReference>